<organism evidence="1 2">
    <name type="scientific">Haloglomus irregulare</name>
    <dbReference type="NCBI Taxonomy" id="2234134"/>
    <lineage>
        <taxon>Archaea</taxon>
        <taxon>Methanobacteriati</taxon>
        <taxon>Methanobacteriota</taxon>
        <taxon>Stenosarchaea group</taxon>
        <taxon>Halobacteria</taxon>
        <taxon>Halobacteriales</taxon>
        <taxon>Natronomonadaceae</taxon>
        <taxon>Haloglomus</taxon>
    </lineage>
</organism>
<dbReference type="Gene3D" id="1.10.10.10">
    <property type="entry name" value="Winged helix-like DNA-binding domain superfamily/Winged helix DNA-binding domain"/>
    <property type="match status" value="1"/>
</dbReference>
<protein>
    <submittedName>
        <fullName evidence="1">Sugar-specific transcriptional regulator TrmB</fullName>
    </submittedName>
</protein>
<dbReference type="Proteomes" id="UP000319894">
    <property type="component" value="Unassembled WGS sequence"/>
</dbReference>
<dbReference type="SUPFAM" id="SSF46785">
    <property type="entry name" value="Winged helix' DNA-binding domain"/>
    <property type="match status" value="1"/>
</dbReference>
<keyword evidence="2" id="KW-1185">Reference proteome</keyword>
<sequence>MSEQDTGGPPSFDDPFEGEDVEQRIYGTLLQTREPTGVTAIAEQSGCDPKTARKYLEWFTDLGIATRHDGRPVTYERNDAYFEWRRVNGLATTNSLEELRSRIADLTERIDSYQQEYHADHPNEVDALRVDGDIDTVYADLSDWATALRDRRLHERAQQKLADTGGRASP</sequence>
<dbReference type="AlphaFoldDB" id="A0A554NFV5"/>
<dbReference type="InterPro" id="IPR036388">
    <property type="entry name" value="WH-like_DNA-bd_sf"/>
</dbReference>
<proteinExistence type="predicted"/>
<evidence type="ECO:0000313" key="2">
    <source>
        <dbReference type="Proteomes" id="UP000319894"/>
    </source>
</evidence>
<reference evidence="1 2" key="1">
    <citation type="submission" date="2018-06" db="EMBL/GenBank/DDBJ databases">
        <title>Natronomonas sp. F16-60 a new haloarchaeon isolated from a solar saltern of Isla Cristina, Huelva, Spain.</title>
        <authorList>
            <person name="Duran-Viseras A."/>
            <person name="Sanchez-Porro C."/>
            <person name="Ventosa A."/>
        </authorList>
    </citation>
    <scope>NUCLEOTIDE SEQUENCE [LARGE SCALE GENOMIC DNA]</scope>
    <source>
        <strain evidence="1 2">F16-60</strain>
    </source>
</reference>
<dbReference type="OrthoDB" id="240032at2157"/>
<dbReference type="InParanoid" id="A0A554NFV5"/>
<evidence type="ECO:0000313" key="1">
    <source>
        <dbReference type="EMBL" id="TSD16248.1"/>
    </source>
</evidence>
<dbReference type="InterPro" id="IPR055766">
    <property type="entry name" value="DUF7342"/>
</dbReference>
<comment type="caution">
    <text evidence="1">The sequence shown here is derived from an EMBL/GenBank/DDBJ whole genome shotgun (WGS) entry which is preliminary data.</text>
</comment>
<accession>A0A554NFV5</accession>
<dbReference type="Pfam" id="PF24033">
    <property type="entry name" value="DUF7342"/>
    <property type="match status" value="1"/>
</dbReference>
<dbReference type="RefSeq" id="WP_144260751.1">
    <property type="nucleotide sequence ID" value="NZ_QMDX01000001.1"/>
</dbReference>
<gene>
    <name evidence="1" type="ORF">DP107_03605</name>
</gene>
<name>A0A554NFV5_9EURY</name>
<dbReference type="InterPro" id="IPR036390">
    <property type="entry name" value="WH_DNA-bd_sf"/>
</dbReference>
<dbReference type="EMBL" id="QMDX01000001">
    <property type="protein sequence ID" value="TSD16248.1"/>
    <property type="molecule type" value="Genomic_DNA"/>
</dbReference>